<evidence type="ECO:0000259" key="8">
    <source>
        <dbReference type="PROSITE" id="PS50909"/>
    </source>
</evidence>
<dbReference type="EMBL" id="JAJJMA010062439">
    <property type="protein sequence ID" value="MCL7026915.1"/>
    <property type="molecule type" value="Genomic_DNA"/>
</dbReference>
<dbReference type="GO" id="GO:0035091">
    <property type="term" value="F:phosphatidylinositol binding"/>
    <property type="evidence" value="ECO:0007669"/>
    <property type="project" value="InterPro"/>
</dbReference>
<evidence type="ECO:0000259" key="7">
    <source>
        <dbReference type="PROSITE" id="PS50179"/>
    </source>
</evidence>
<feature type="domain" description="GAT" evidence="8">
    <location>
        <begin position="174"/>
        <end position="262"/>
    </location>
</feature>
<dbReference type="AlphaFoldDB" id="A0AA41UXX9"/>
<gene>
    <name evidence="9" type="ORF">MKW94_023863</name>
</gene>
<evidence type="ECO:0000256" key="3">
    <source>
        <dbReference type="ARBA" id="ARBA00022448"/>
    </source>
</evidence>
<dbReference type="GO" id="GO:0005737">
    <property type="term" value="C:cytoplasm"/>
    <property type="evidence" value="ECO:0007669"/>
    <property type="project" value="UniProtKB-ARBA"/>
</dbReference>
<evidence type="ECO:0000256" key="5">
    <source>
        <dbReference type="ARBA" id="ARBA00023136"/>
    </source>
</evidence>
<dbReference type="SUPFAM" id="SSF89009">
    <property type="entry name" value="GAT-like domain"/>
    <property type="match status" value="1"/>
</dbReference>
<feature type="compositionally biased region" description="Low complexity" evidence="6">
    <location>
        <begin position="422"/>
        <end position="432"/>
    </location>
</feature>
<feature type="compositionally biased region" description="Polar residues" evidence="6">
    <location>
        <begin position="287"/>
        <end position="300"/>
    </location>
</feature>
<keyword evidence="5" id="KW-0472">Membrane</keyword>
<keyword evidence="4" id="KW-0653">Protein transport</keyword>
<dbReference type="InterPro" id="IPR002014">
    <property type="entry name" value="VHS_dom"/>
</dbReference>
<dbReference type="InterPro" id="IPR008942">
    <property type="entry name" value="ENTH_VHS"/>
</dbReference>
<dbReference type="SMART" id="SM00288">
    <property type="entry name" value="VHS"/>
    <property type="match status" value="1"/>
</dbReference>
<proteinExistence type="inferred from homology"/>
<evidence type="ECO:0000313" key="9">
    <source>
        <dbReference type="EMBL" id="MCL7026915.1"/>
    </source>
</evidence>
<dbReference type="CDD" id="cd03561">
    <property type="entry name" value="VHS"/>
    <property type="match status" value="1"/>
</dbReference>
<feature type="compositionally biased region" description="Polar residues" evidence="6">
    <location>
        <begin position="398"/>
        <end position="413"/>
    </location>
</feature>
<sequence>MVHYLVARATSDKLIGPDWAMNVEICDLMNRDATQIKAIVRGIKKRLKSKNPKVKVLALTLLDTVLKNCGNFVHMHIVDKEIHLVLVKLGTKKYNEAVSDKLDSVLETWKEVIGSARRRYPQHYDAQCDIARAGGPVFAKSSDMPLPMYTTTPRMHPSTTDSQHQGTDYSSDSEFPTLSLTDIQNVSALIDILSDMLSSLDPADKEGLKQDVLVDLVAQSRSYKQRLVHLINTAQDEELIQRGLSLNDDLHQILAKYQSMVSGTDVQTEKPDPDAPLMDIKDLTVTTEDVGSSASTSAANQPPPGPIMDLLSFEDPGSSNACEEPTTENSLAIVPANDNEQQQPNCAAVSQPNNAVVLAGLVSQTAPDSYYSHPNYPAGQMSPHSPVPQFQNQQQMLYLNGNGNSPRNYNEQLQPHYDGGKSSTASAATSHSIGGHTHTQQMPGATYPLPMGNGNMVGMHIQPMADGQMANMNYQSIQNNQLVGIPYSTQGGQMMVLLPHQIHGSQVSPQMMQQNNQQFQGGYGYDHSQGVQFINQGMHGLSMRDDNSTRDYSSYVPPMKKPNSGDNKLFGDLVDMAKVKQKTPVHDTGASV</sequence>
<dbReference type="PROSITE" id="PS50179">
    <property type="entry name" value="VHS"/>
    <property type="match status" value="1"/>
</dbReference>
<dbReference type="GO" id="GO:0043130">
    <property type="term" value="F:ubiquitin binding"/>
    <property type="evidence" value="ECO:0007669"/>
    <property type="project" value="InterPro"/>
</dbReference>
<dbReference type="CDD" id="cd14231">
    <property type="entry name" value="GAT_GGA-like_plant"/>
    <property type="match status" value="1"/>
</dbReference>
<feature type="region of interest" description="Disordered" evidence="6">
    <location>
        <begin position="154"/>
        <end position="173"/>
    </location>
</feature>
<dbReference type="PANTHER" id="PTHR45898:SF9">
    <property type="entry name" value="TOM1-LIKE PROTEIN 8"/>
    <property type="match status" value="1"/>
</dbReference>
<organism evidence="9 10">
    <name type="scientific">Papaver nudicaule</name>
    <name type="common">Iceland poppy</name>
    <dbReference type="NCBI Taxonomy" id="74823"/>
    <lineage>
        <taxon>Eukaryota</taxon>
        <taxon>Viridiplantae</taxon>
        <taxon>Streptophyta</taxon>
        <taxon>Embryophyta</taxon>
        <taxon>Tracheophyta</taxon>
        <taxon>Spermatophyta</taxon>
        <taxon>Magnoliopsida</taxon>
        <taxon>Ranunculales</taxon>
        <taxon>Papaveraceae</taxon>
        <taxon>Papaveroideae</taxon>
        <taxon>Papaver</taxon>
    </lineage>
</organism>
<comment type="similarity">
    <text evidence="2">Belongs to the TOM1 family.</text>
</comment>
<dbReference type="InterPro" id="IPR038425">
    <property type="entry name" value="GAT_sf"/>
</dbReference>
<evidence type="ECO:0000256" key="2">
    <source>
        <dbReference type="ARBA" id="ARBA00007708"/>
    </source>
</evidence>
<comment type="caution">
    <text evidence="9">The sequence shown here is derived from an EMBL/GenBank/DDBJ whole genome shotgun (WGS) entry which is preliminary data.</text>
</comment>
<dbReference type="GO" id="GO:0016020">
    <property type="term" value="C:membrane"/>
    <property type="evidence" value="ECO:0007669"/>
    <property type="project" value="UniProtKB-SubCell"/>
</dbReference>
<dbReference type="GO" id="GO:0043328">
    <property type="term" value="P:protein transport to vacuole involved in ubiquitin-dependent protein catabolic process via the multivesicular body sorting pathway"/>
    <property type="evidence" value="ECO:0007669"/>
    <property type="project" value="InterPro"/>
</dbReference>
<dbReference type="Pfam" id="PF03127">
    <property type="entry name" value="GAT"/>
    <property type="match status" value="1"/>
</dbReference>
<accession>A0AA41UXX9</accession>
<dbReference type="Proteomes" id="UP001177140">
    <property type="component" value="Unassembled WGS sequence"/>
</dbReference>
<reference evidence="9" key="1">
    <citation type="submission" date="2022-03" db="EMBL/GenBank/DDBJ databases">
        <title>A functionally conserved STORR gene fusion in Papaver species that diverged 16.8 million years ago.</title>
        <authorList>
            <person name="Catania T."/>
        </authorList>
    </citation>
    <scope>NUCLEOTIDE SEQUENCE</scope>
    <source>
        <strain evidence="9">S-191538</strain>
    </source>
</reference>
<evidence type="ECO:0000256" key="1">
    <source>
        <dbReference type="ARBA" id="ARBA00004170"/>
    </source>
</evidence>
<evidence type="ECO:0000313" key="10">
    <source>
        <dbReference type="Proteomes" id="UP001177140"/>
    </source>
</evidence>
<protein>
    <submittedName>
        <fullName evidence="9">Uncharacterized protein</fullName>
    </submittedName>
</protein>
<comment type="subcellular location">
    <subcellularLocation>
        <location evidence="1">Membrane</location>
        <topology evidence="1">Peripheral membrane protein</topology>
    </subcellularLocation>
</comment>
<feature type="region of interest" description="Disordered" evidence="6">
    <location>
        <begin position="398"/>
        <end position="446"/>
    </location>
</feature>
<feature type="region of interest" description="Disordered" evidence="6">
    <location>
        <begin position="287"/>
        <end position="307"/>
    </location>
</feature>
<dbReference type="InterPro" id="IPR044836">
    <property type="entry name" value="TOL_plant"/>
</dbReference>
<evidence type="ECO:0000256" key="4">
    <source>
        <dbReference type="ARBA" id="ARBA00022927"/>
    </source>
</evidence>
<name>A0AA41UXX9_PAPNU</name>
<dbReference type="SUPFAM" id="SSF48464">
    <property type="entry name" value="ENTH/VHS domain"/>
    <property type="match status" value="1"/>
</dbReference>
<dbReference type="Gene3D" id="1.25.40.90">
    <property type="match status" value="1"/>
</dbReference>
<keyword evidence="3" id="KW-0813">Transport</keyword>
<dbReference type="PANTHER" id="PTHR45898">
    <property type="entry name" value="TOM1-LIKE PROTEIN"/>
    <property type="match status" value="1"/>
</dbReference>
<dbReference type="PROSITE" id="PS50909">
    <property type="entry name" value="GAT"/>
    <property type="match status" value="1"/>
</dbReference>
<keyword evidence="10" id="KW-1185">Reference proteome</keyword>
<evidence type="ECO:0000256" key="6">
    <source>
        <dbReference type="SAM" id="MobiDB-lite"/>
    </source>
</evidence>
<feature type="region of interest" description="Disordered" evidence="6">
    <location>
        <begin position="548"/>
        <end position="567"/>
    </location>
</feature>
<feature type="domain" description="VHS" evidence="7">
    <location>
        <begin position="9"/>
        <end position="134"/>
    </location>
</feature>
<dbReference type="Pfam" id="PF00790">
    <property type="entry name" value="VHS"/>
    <property type="match status" value="1"/>
</dbReference>
<dbReference type="InterPro" id="IPR004152">
    <property type="entry name" value="GAT_dom"/>
</dbReference>
<dbReference type="Gene3D" id="1.20.58.160">
    <property type="match status" value="1"/>
</dbReference>